<name>C5DLH5_LACTC</name>
<dbReference type="STRING" id="559295.C5DLH5"/>
<feature type="compositionally biased region" description="Acidic residues" evidence="4">
    <location>
        <begin position="157"/>
        <end position="171"/>
    </location>
</feature>
<sequence>MSDGASLREQLLDASRRNNVDLLETVFQELGNNEAQIADLINTAHDPMGNSGLHLCCMYGSWDVLDVILDQEGGIEIDSKNKVEGDTPLHCAVRYAIEEPEHGTFIARNLIEVGADPRIVNQAGQKPIDLVHGDELDDLIDLLQGAELAAENQGAVNEEDAEVIDDGPDDD</sequence>
<dbReference type="AlphaFoldDB" id="C5DLH5"/>
<keyword evidence="2 3" id="KW-0040">ANK repeat</keyword>
<dbReference type="KEGG" id="lth:KLTH0G00770g"/>
<feature type="region of interest" description="Disordered" evidence="4">
    <location>
        <begin position="151"/>
        <end position="171"/>
    </location>
</feature>
<evidence type="ECO:0000256" key="4">
    <source>
        <dbReference type="SAM" id="MobiDB-lite"/>
    </source>
</evidence>
<feature type="repeat" description="ANK" evidence="3">
    <location>
        <begin position="84"/>
        <end position="122"/>
    </location>
</feature>
<dbReference type="EMBL" id="CU928171">
    <property type="protein sequence ID" value="CAR24636.1"/>
    <property type="molecule type" value="Genomic_DNA"/>
</dbReference>
<dbReference type="FunCoup" id="C5DLH5">
    <property type="interactions" value="39"/>
</dbReference>
<dbReference type="RefSeq" id="XP_002555073.1">
    <property type="nucleotide sequence ID" value="XM_002555027.1"/>
</dbReference>
<proteinExistence type="predicted"/>
<evidence type="ECO:0000256" key="3">
    <source>
        <dbReference type="PROSITE-ProRule" id="PRU00023"/>
    </source>
</evidence>
<dbReference type="Proteomes" id="UP000002036">
    <property type="component" value="Chromosome G"/>
</dbReference>
<dbReference type="HOGENOM" id="CLU_097653_0_0_1"/>
<evidence type="ECO:0000256" key="2">
    <source>
        <dbReference type="ARBA" id="ARBA00023043"/>
    </source>
</evidence>
<dbReference type="SMART" id="SM00248">
    <property type="entry name" value="ANK"/>
    <property type="match status" value="2"/>
</dbReference>
<dbReference type="PROSITE" id="PS50297">
    <property type="entry name" value="ANK_REP_REGION"/>
    <property type="match status" value="1"/>
</dbReference>
<keyword evidence="1" id="KW-0677">Repeat</keyword>
<dbReference type="GeneID" id="8293331"/>
<dbReference type="PROSITE" id="PS50088">
    <property type="entry name" value="ANK_REPEAT"/>
    <property type="match status" value="1"/>
</dbReference>
<dbReference type="PANTHER" id="PTHR24180">
    <property type="entry name" value="CYCLIN-DEPENDENT KINASE INHIBITOR 2C-RELATED"/>
    <property type="match status" value="1"/>
</dbReference>
<dbReference type="OrthoDB" id="9995210at2759"/>
<dbReference type="SUPFAM" id="SSF48403">
    <property type="entry name" value="Ankyrin repeat"/>
    <property type="match status" value="1"/>
</dbReference>
<dbReference type="Pfam" id="PF12796">
    <property type="entry name" value="Ank_2"/>
    <property type="match status" value="1"/>
</dbReference>
<dbReference type="InterPro" id="IPR002110">
    <property type="entry name" value="Ankyrin_rpt"/>
</dbReference>
<accession>C5DLH5</accession>
<evidence type="ECO:0000313" key="6">
    <source>
        <dbReference type="Proteomes" id="UP000002036"/>
    </source>
</evidence>
<dbReference type="Gene3D" id="1.25.40.20">
    <property type="entry name" value="Ankyrin repeat-containing domain"/>
    <property type="match status" value="1"/>
</dbReference>
<reference evidence="5 6" key="1">
    <citation type="journal article" date="2009" name="Genome Res.">
        <title>Comparative genomics of protoploid Saccharomycetaceae.</title>
        <authorList>
            <consortium name="The Genolevures Consortium"/>
            <person name="Souciet J.-L."/>
            <person name="Dujon B."/>
            <person name="Gaillardin C."/>
            <person name="Johnston M."/>
            <person name="Baret P.V."/>
            <person name="Cliften P."/>
            <person name="Sherman D.J."/>
            <person name="Weissenbach J."/>
            <person name="Westhof E."/>
            <person name="Wincker P."/>
            <person name="Jubin C."/>
            <person name="Poulain J."/>
            <person name="Barbe V."/>
            <person name="Segurens B."/>
            <person name="Artiguenave F."/>
            <person name="Anthouard V."/>
            <person name="Vacherie B."/>
            <person name="Val M.-E."/>
            <person name="Fulton R.S."/>
            <person name="Minx P."/>
            <person name="Wilson R."/>
            <person name="Durrens P."/>
            <person name="Jean G."/>
            <person name="Marck C."/>
            <person name="Martin T."/>
            <person name="Nikolski M."/>
            <person name="Rolland T."/>
            <person name="Seret M.-L."/>
            <person name="Casaregola S."/>
            <person name="Despons L."/>
            <person name="Fairhead C."/>
            <person name="Fischer G."/>
            <person name="Lafontaine I."/>
            <person name="Leh V."/>
            <person name="Lemaire M."/>
            <person name="de Montigny J."/>
            <person name="Neuveglise C."/>
            <person name="Thierry A."/>
            <person name="Blanc-Lenfle I."/>
            <person name="Bleykasten C."/>
            <person name="Diffels J."/>
            <person name="Fritsch E."/>
            <person name="Frangeul L."/>
            <person name="Goeffon A."/>
            <person name="Jauniaux N."/>
            <person name="Kachouri-Lafond R."/>
            <person name="Payen C."/>
            <person name="Potier S."/>
            <person name="Pribylova L."/>
            <person name="Ozanne C."/>
            <person name="Richard G.-F."/>
            <person name="Sacerdot C."/>
            <person name="Straub M.-L."/>
            <person name="Talla E."/>
        </authorList>
    </citation>
    <scope>NUCLEOTIDE SEQUENCE [LARGE SCALE GENOMIC DNA]</scope>
    <source>
        <strain evidence="6">ATCC 56472 / CBS 6340 / NRRL Y-8284</strain>
    </source>
</reference>
<dbReference type="eggNOG" id="ENOG502S4CU">
    <property type="taxonomic scope" value="Eukaryota"/>
</dbReference>
<dbReference type="InParanoid" id="C5DLH5"/>
<dbReference type="OMA" id="HICAMYG"/>
<dbReference type="InterPro" id="IPR051637">
    <property type="entry name" value="Ank_repeat_dom-contain_49"/>
</dbReference>
<gene>
    <name evidence="5" type="ordered locus">KLTH0G00770g</name>
</gene>
<dbReference type="PANTHER" id="PTHR24180:SF53">
    <property type="entry name" value="ANKYRIN REPEAT-CONTAINING PROTEIN C105.02C"/>
    <property type="match status" value="1"/>
</dbReference>
<organism evidence="5 6">
    <name type="scientific">Lachancea thermotolerans (strain ATCC 56472 / CBS 6340 / NRRL Y-8284)</name>
    <name type="common">Yeast</name>
    <name type="synonym">Kluyveromyces thermotolerans</name>
    <dbReference type="NCBI Taxonomy" id="559295"/>
    <lineage>
        <taxon>Eukaryota</taxon>
        <taxon>Fungi</taxon>
        <taxon>Dikarya</taxon>
        <taxon>Ascomycota</taxon>
        <taxon>Saccharomycotina</taxon>
        <taxon>Saccharomycetes</taxon>
        <taxon>Saccharomycetales</taxon>
        <taxon>Saccharomycetaceae</taxon>
        <taxon>Lachancea</taxon>
    </lineage>
</organism>
<protein>
    <submittedName>
        <fullName evidence="5">KLTH0G00770p</fullName>
    </submittedName>
</protein>
<dbReference type="InterPro" id="IPR036770">
    <property type="entry name" value="Ankyrin_rpt-contain_sf"/>
</dbReference>
<evidence type="ECO:0000256" key="1">
    <source>
        <dbReference type="ARBA" id="ARBA00022737"/>
    </source>
</evidence>
<evidence type="ECO:0000313" key="5">
    <source>
        <dbReference type="EMBL" id="CAR24636.1"/>
    </source>
</evidence>
<keyword evidence="6" id="KW-1185">Reference proteome</keyword>